<reference evidence="3" key="1">
    <citation type="submission" date="2022-07" db="EMBL/GenBank/DDBJ databases">
        <title>The genome of Lyophyllum shimeji provides insight into the initial evolution of ectomycorrhizal fungal genome.</title>
        <authorList>
            <person name="Kobayashi Y."/>
            <person name="Shibata T."/>
            <person name="Hirakawa H."/>
            <person name="Shigenobu S."/>
            <person name="Nishiyama T."/>
            <person name="Yamada A."/>
            <person name="Hasebe M."/>
            <person name="Kawaguchi M."/>
        </authorList>
    </citation>
    <scope>NUCLEOTIDE SEQUENCE</scope>
    <source>
        <strain evidence="3">AT787</strain>
    </source>
</reference>
<dbReference type="AlphaFoldDB" id="A0A9P3Q001"/>
<keyword evidence="4" id="KW-1185">Reference proteome</keyword>
<dbReference type="Proteomes" id="UP001063166">
    <property type="component" value="Unassembled WGS sequence"/>
</dbReference>
<evidence type="ECO:0000313" key="4">
    <source>
        <dbReference type="Proteomes" id="UP001063166"/>
    </source>
</evidence>
<organism evidence="3 4">
    <name type="scientific">Lyophyllum shimeji</name>
    <name type="common">Hon-shimeji</name>
    <name type="synonym">Tricholoma shimeji</name>
    <dbReference type="NCBI Taxonomy" id="47721"/>
    <lineage>
        <taxon>Eukaryota</taxon>
        <taxon>Fungi</taxon>
        <taxon>Dikarya</taxon>
        <taxon>Basidiomycota</taxon>
        <taxon>Agaricomycotina</taxon>
        <taxon>Agaricomycetes</taxon>
        <taxon>Agaricomycetidae</taxon>
        <taxon>Agaricales</taxon>
        <taxon>Tricholomatineae</taxon>
        <taxon>Lyophyllaceae</taxon>
        <taxon>Lyophyllum</taxon>
    </lineage>
</organism>
<gene>
    <name evidence="3" type="ORF">LshimejAT787_1602870</name>
</gene>
<name>A0A9P3Q001_LYOSH</name>
<feature type="transmembrane region" description="Helical" evidence="2">
    <location>
        <begin position="6"/>
        <end position="28"/>
    </location>
</feature>
<evidence type="ECO:0008006" key="5">
    <source>
        <dbReference type="Google" id="ProtNLM"/>
    </source>
</evidence>
<proteinExistence type="predicted"/>
<evidence type="ECO:0000256" key="2">
    <source>
        <dbReference type="SAM" id="Phobius"/>
    </source>
</evidence>
<feature type="region of interest" description="Disordered" evidence="1">
    <location>
        <begin position="165"/>
        <end position="206"/>
    </location>
</feature>
<keyword evidence="2" id="KW-1133">Transmembrane helix</keyword>
<dbReference type="EMBL" id="BRPK01000016">
    <property type="protein sequence ID" value="GLB44357.1"/>
    <property type="molecule type" value="Genomic_DNA"/>
</dbReference>
<feature type="transmembrane region" description="Helical" evidence="2">
    <location>
        <begin position="122"/>
        <end position="147"/>
    </location>
</feature>
<comment type="caution">
    <text evidence="3">The sequence shown here is derived from an EMBL/GenBank/DDBJ whole genome shotgun (WGS) entry which is preliminary data.</text>
</comment>
<feature type="transmembrane region" description="Helical" evidence="2">
    <location>
        <begin position="49"/>
        <end position="71"/>
    </location>
</feature>
<keyword evidence="2" id="KW-0812">Transmembrane</keyword>
<protein>
    <recommendedName>
        <fullName evidence="5">MARVEL domain-containing protein</fullName>
    </recommendedName>
</protein>
<feature type="transmembrane region" description="Helical" evidence="2">
    <location>
        <begin position="83"/>
        <end position="101"/>
    </location>
</feature>
<dbReference type="OrthoDB" id="3227739at2759"/>
<keyword evidence="2" id="KW-0472">Membrane</keyword>
<sequence length="206" mass="21568">MAVLSAVRIALYALLAICSVVLMGLTGARIYHTRHSPRGTYYDPTVAELISSSIISFVWAVPLIGCIGARVEGGFFSSYLLEFLGNCALWILYLVGTAVYAKKFHKVNFCWHIASQCRLMTAIHAFAWTNFIILTFLLLATLGSALFGRNGIMAPLHGESAAAGGAAGYGAGRQARPAGGAGGQQGGPETRSVEGGPVTQGQGSAA</sequence>
<evidence type="ECO:0000256" key="1">
    <source>
        <dbReference type="SAM" id="MobiDB-lite"/>
    </source>
</evidence>
<accession>A0A9P3Q001</accession>
<evidence type="ECO:0000313" key="3">
    <source>
        <dbReference type="EMBL" id="GLB44357.1"/>
    </source>
</evidence>